<reference evidence="3" key="1">
    <citation type="submission" date="2010-12" db="EMBL/GenBank/DDBJ databases">
        <title>The genome sequence of Filifactor alocis strain ATCC 35896.</title>
        <authorList>
            <consortium name="The Broad Institute Genome Sequencing Platform"/>
            <person name="Ward D."/>
            <person name="Earl A."/>
            <person name="Feldgarden M."/>
            <person name="Young S.K."/>
            <person name="Gargeya S."/>
            <person name="Zeng Q."/>
            <person name="Alvarado L."/>
            <person name="Berlin A."/>
            <person name="Bochicchio J."/>
            <person name="Chapman S.B."/>
            <person name="Chen Z."/>
            <person name="Freedman E."/>
            <person name="Gellesch M."/>
            <person name="Goldberg J."/>
            <person name="Griggs A."/>
            <person name="Gujja S."/>
            <person name="Heilman E."/>
            <person name="Heiman D."/>
            <person name="Howarth C."/>
            <person name="Mehta T."/>
            <person name="Neiman D."/>
            <person name="Pearson M."/>
            <person name="Roberts A."/>
            <person name="Saif S."/>
            <person name="Shea T."/>
            <person name="Shenoy N."/>
            <person name="Sisk P."/>
            <person name="Stolte C."/>
            <person name="Sykes S."/>
            <person name="White J."/>
            <person name="Yandava C."/>
            <person name="Izard J."/>
            <person name="Blanton J.M."/>
            <person name="Baranova O.V."/>
            <person name="Tanner A.C."/>
            <person name="Dewhirst F.E."/>
            <person name="Haas B."/>
            <person name="Nusbaum C."/>
            <person name="Birren B."/>
        </authorList>
    </citation>
    <scope>NUCLEOTIDE SEQUENCE [LARGE SCALE GENOMIC DNA]</scope>
    <source>
        <strain evidence="3">ATCC 35896 / D40 B5</strain>
    </source>
</reference>
<gene>
    <name evidence="2" type="ordered locus">HMPREF0389_00595</name>
</gene>
<evidence type="ECO:0000256" key="1">
    <source>
        <dbReference type="SAM" id="SignalP"/>
    </source>
</evidence>
<dbReference type="eggNOG" id="ENOG502ZE1B">
    <property type="taxonomic scope" value="Bacteria"/>
</dbReference>
<name>D6GSN7_FILAD</name>
<accession>D6GSN7</accession>
<dbReference type="KEGG" id="faa:HMPREF0389_00595"/>
<dbReference type="RefSeq" id="WP_014262636.1">
    <property type="nucleotide sequence ID" value="NC_016630.1"/>
</dbReference>
<feature type="signal peptide" evidence="1">
    <location>
        <begin position="1"/>
        <end position="25"/>
    </location>
</feature>
<evidence type="ECO:0000313" key="2">
    <source>
        <dbReference type="EMBL" id="EFE28678.1"/>
    </source>
</evidence>
<proteinExistence type="predicted"/>
<feature type="chain" id="PRO_5039705971" description="Lipoprotein" evidence="1">
    <location>
        <begin position="26"/>
        <end position="149"/>
    </location>
</feature>
<dbReference type="Proteomes" id="UP000007468">
    <property type="component" value="Chromosome"/>
</dbReference>
<organism evidence="2 3">
    <name type="scientific">Filifactor alocis (strain ATCC 35896 / CCUG 47790 / D40 B5)</name>
    <name type="common">Fusobacterium alocis</name>
    <dbReference type="NCBI Taxonomy" id="546269"/>
    <lineage>
        <taxon>Bacteria</taxon>
        <taxon>Bacillati</taxon>
        <taxon>Bacillota</taxon>
        <taxon>Clostridia</taxon>
        <taxon>Peptostreptococcales</taxon>
        <taxon>Filifactoraceae</taxon>
        <taxon>Filifactor</taxon>
    </lineage>
</organism>
<dbReference type="EMBL" id="CP002390">
    <property type="protein sequence ID" value="EFE28678.1"/>
    <property type="molecule type" value="Genomic_DNA"/>
</dbReference>
<protein>
    <recommendedName>
        <fullName evidence="4">Lipoprotein</fullName>
    </recommendedName>
</protein>
<keyword evidence="3" id="KW-1185">Reference proteome</keyword>
<sequence>MKFGKKTIGMAVGIMAICMLIPSCAEGHHVSDSDGEVLSKRTSVDNEIIPVHHMGHMGTAEGSYSGPEYQYNVYLNKNNGKTVNFWIRSKGSVNVVVSINGENERTIKSGKSGHITADVTDTNQSFYFNAKSSASTPGHISIDFRIAQH</sequence>
<evidence type="ECO:0008006" key="4">
    <source>
        <dbReference type="Google" id="ProtNLM"/>
    </source>
</evidence>
<dbReference type="AlphaFoldDB" id="D6GSN7"/>
<keyword evidence="1" id="KW-0732">Signal</keyword>
<evidence type="ECO:0000313" key="3">
    <source>
        <dbReference type="Proteomes" id="UP000007468"/>
    </source>
</evidence>